<dbReference type="Proteomes" id="UP001606301">
    <property type="component" value="Unassembled WGS sequence"/>
</dbReference>
<dbReference type="RefSeq" id="WP_394394796.1">
    <property type="nucleotide sequence ID" value="NZ_JBIGHW010000001.1"/>
</dbReference>
<dbReference type="SUPFAM" id="SSF53850">
    <property type="entry name" value="Periplasmic binding protein-like II"/>
    <property type="match status" value="1"/>
</dbReference>
<dbReference type="EMBL" id="JBIGHW010000001">
    <property type="protein sequence ID" value="MFG6439425.1"/>
    <property type="molecule type" value="Genomic_DNA"/>
</dbReference>
<comment type="caution">
    <text evidence="2">The sequence shown here is derived from an EMBL/GenBank/DDBJ whole genome shotgun (WGS) entry which is preliminary data.</text>
</comment>
<evidence type="ECO:0008006" key="4">
    <source>
        <dbReference type="Google" id="ProtNLM"/>
    </source>
</evidence>
<organism evidence="2 3">
    <name type="scientific">Pelomonas margarita</name>
    <dbReference type="NCBI Taxonomy" id="3299031"/>
    <lineage>
        <taxon>Bacteria</taxon>
        <taxon>Pseudomonadati</taxon>
        <taxon>Pseudomonadota</taxon>
        <taxon>Betaproteobacteria</taxon>
        <taxon>Burkholderiales</taxon>
        <taxon>Sphaerotilaceae</taxon>
        <taxon>Roseateles</taxon>
    </lineage>
</organism>
<name>A0ABW7FCH3_9BURK</name>
<proteinExistence type="predicted"/>
<accession>A0ABW7FCH3</accession>
<feature type="chain" id="PRO_5047188503" description="Transporter substrate-binding domain-containing protein" evidence="1">
    <location>
        <begin position="25"/>
        <end position="305"/>
    </location>
</feature>
<reference evidence="2 3" key="1">
    <citation type="submission" date="2024-08" db="EMBL/GenBank/DDBJ databases">
        <authorList>
            <person name="Lu H."/>
        </authorList>
    </citation>
    <scope>NUCLEOTIDE SEQUENCE [LARGE SCALE GENOMIC DNA]</scope>
    <source>
        <strain evidence="2 3">LKC17W</strain>
    </source>
</reference>
<evidence type="ECO:0000313" key="2">
    <source>
        <dbReference type="EMBL" id="MFG6439425.1"/>
    </source>
</evidence>
<evidence type="ECO:0000313" key="3">
    <source>
        <dbReference type="Proteomes" id="UP001606301"/>
    </source>
</evidence>
<keyword evidence="3" id="KW-1185">Reference proteome</keyword>
<keyword evidence="1" id="KW-0732">Signal</keyword>
<protein>
    <recommendedName>
        <fullName evidence="4">Transporter substrate-binding domain-containing protein</fullName>
    </recommendedName>
</protein>
<dbReference type="Gene3D" id="3.40.190.10">
    <property type="entry name" value="Periplasmic binding protein-like II"/>
    <property type="match status" value="1"/>
</dbReference>
<feature type="signal peptide" evidence="1">
    <location>
        <begin position="1"/>
        <end position="24"/>
    </location>
</feature>
<evidence type="ECO:0000256" key="1">
    <source>
        <dbReference type="SAM" id="SignalP"/>
    </source>
</evidence>
<sequence>MHARRRTWACGLALLAALADAAMAGLAAPPAPLVVTLPYMEREAPHRAYADQLLALALHLSSDRYGPYQLVQQREDTVIRRQLAELQQGHLSVAVAMPTQEWLDGALPVRVPIMRGLASFRFFLGRDSERSAYAAVRNAHDLRALSIGQGPGWSTATLLQQGGFKVVYGGAHATLIPMLRAGRFQLLMRSIYEVGPELQAQSASQPGLFVVDDFAVFTYMPMYFFVAKHQPQLAQRLAYGLKKAYANGQLDRLFQRFFGDSLKLLASRRLRLIHLPNTNIDSSFFDQDRPYLLPAVVAQEQAARR</sequence>
<gene>
    <name evidence="2" type="ORF">ACG0Z3_01930</name>
</gene>